<dbReference type="SMR" id="A0A7M7LL46"/>
<dbReference type="GO" id="GO:0005789">
    <property type="term" value="C:endoplasmic reticulum membrane"/>
    <property type="evidence" value="ECO:0007669"/>
    <property type="project" value="UniProtKB-SubCell"/>
</dbReference>
<feature type="binding site" description="axial binding residue" evidence="13">
    <location>
        <position position="512"/>
    </location>
    <ligand>
        <name>heme</name>
        <dbReference type="ChEBI" id="CHEBI:30413"/>
    </ligand>
    <ligandPart>
        <name>Fe</name>
        <dbReference type="ChEBI" id="CHEBI:18248"/>
    </ligandPart>
</feature>
<evidence type="ECO:0000256" key="1">
    <source>
        <dbReference type="ARBA" id="ARBA00001971"/>
    </source>
</evidence>
<keyword evidence="12" id="KW-0472">Membrane</keyword>
<dbReference type="PANTHER" id="PTHR24292">
    <property type="entry name" value="CYTOCHROME P450"/>
    <property type="match status" value="1"/>
</dbReference>
<dbReference type="Pfam" id="PF00067">
    <property type="entry name" value="p450"/>
    <property type="match status" value="1"/>
</dbReference>
<keyword evidence="8" id="KW-0492">Microsome</keyword>
<reference evidence="15" key="1">
    <citation type="submission" date="2021-01" db="UniProtKB">
        <authorList>
            <consortium name="EnsemblMetazoa"/>
        </authorList>
    </citation>
    <scope>IDENTIFICATION</scope>
</reference>
<dbReference type="GO" id="GO:0020037">
    <property type="term" value="F:heme binding"/>
    <property type="evidence" value="ECO:0007669"/>
    <property type="project" value="InterPro"/>
</dbReference>
<evidence type="ECO:0000256" key="14">
    <source>
        <dbReference type="RuleBase" id="RU000461"/>
    </source>
</evidence>
<dbReference type="InterPro" id="IPR002401">
    <property type="entry name" value="Cyt_P450_E_grp-I"/>
</dbReference>
<dbReference type="InterPro" id="IPR050476">
    <property type="entry name" value="Insect_CytP450_Detox"/>
</dbReference>
<name>A0A7M7LL46_NASVI</name>
<evidence type="ECO:0000256" key="5">
    <source>
        <dbReference type="ARBA" id="ARBA00022617"/>
    </source>
</evidence>
<dbReference type="FunFam" id="1.10.630.10:FF:000042">
    <property type="entry name" value="Cytochrome P450"/>
    <property type="match status" value="1"/>
</dbReference>
<dbReference type="CDD" id="cd11056">
    <property type="entry name" value="CYP6-like"/>
    <property type="match status" value="1"/>
</dbReference>
<dbReference type="GO" id="GO:0016705">
    <property type="term" value="F:oxidoreductase activity, acting on paired donors, with incorporation or reduction of molecular oxygen"/>
    <property type="evidence" value="ECO:0007669"/>
    <property type="project" value="InterPro"/>
</dbReference>
<evidence type="ECO:0000256" key="12">
    <source>
        <dbReference type="ARBA" id="ARBA00023136"/>
    </source>
</evidence>
<dbReference type="EnsemblMetazoa" id="XM_001599311">
    <property type="protein sequence ID" value="XP_001599361"/>
    <property type="gene ID" value="LOC100114302"/>
</dbReference>
<dbReference type="InterPro" id="IPR036396">
    <property type="entry name" value="Cyt_P450_sf"/>
</dbReference>
<evidence type="ECO:0000256" key="13">
    <source>
        <dbReference type="PIRSR" id="PIRSR602401-1"/>
    </source>
</evidence>
<dbReference type="InterPro" id="IPR001128">
    <property type="entry name" value="Cyt_P450"/>
</dbReference>
<dbReference type="Gene3D" id="1.10.630.10">
    <property type="entry name" value="Cytochrome P450"/>
    <property type="match status" value="1"/>
</dbReference>
<organism evidence="15 16">
    <name type="scientific">Nasonia vitripennis</name>
    <name type="common">Parasitic wasp</name>
    <dbReference type="NCBI Taxonomy" id="7425"/>
    <lineage>
        <taxon>Eukaryota</taxon>
        <taxon>Metazoa</taxon>
        <taxon>Ecdysozoa</taxon>
        <taxon>Arthropoda</taxon>
        <taxon>Hexapoda</taxon>
        <taxon>Insecta</taxon>
        <taxon>Pterygota</taxon>
        <taxon>Neoptera</taxon>
        <taxon>Endopterygota</taxon>
        <taxon>Hymenoptera</taxon>
        <taxon>Apocrita</taxon>
        <taxon>Proctotrupomorpha</taxon>
        <taxon>Chalcidoidea</taxon>
        <taxon>Pteromalidae</taxon>
        <taxon>Pteromalinae</taxon>
        <taxon>Nasonia</taxon>
    </lineage>
</organism>
<dbReference type="PRINTS" id="PR00463">
    <property type="entry name" value="EP450I"/>
</dbReference>
<dbReference type="KEGG" id="nvi:100114302"/>
<keyword evidence="10 13" id="KW-0408">Iron</keyword>
<keyword evidence="9 14" id="KW-0560">Oxidoreductase</keyword>
<accession>A0A7M7LL46</accession>
<dbReference type="FunCoup" id="A0A7M7LL46">
    <property type="interactions" value="68"/>
</dbReference>
<comment type="similarity">
    <text evidence="4 14">Belongs to the cytochrome P450 family.</text>
</comment>
<dbReference type="AlphaFoldDB" id="A0A7M7LL46"/>
<evidence type="ECO:0000256" key="2">
    <source>
        <dbReference type="ARBA" id="ARBA00004174"/>
    </source>
</evidence>
<proteinExistence type="inferred from homology"/>
<evidence type="ECO:0000256" key="8">
    <source>
        <dbReference type="ARBA" id="ARBA00022848"/>
    </source>
</evidence>
<sequence length="567" mass="64510">MLNNKCEKSGDSLYKHYSLRKHATLAQADIRGKLRGRAVSAPPTVADAAVIPAYYSLAMAVLTSDWCLEAAICASALLLGLCLHARRKHDYWRKRGVKYAEPRFLFGNVAACLLGKKSPHDLIRETYEKGAGEKVIGLYVFDKPYLILRDPELIKYVFIKDFGNFSNKVLCGKHTDVMSAANLFLVNNPPWKYIRTKISPIFTSGKLKKMYELMMEICVDLQDHLDKFDIDEKVGKPLEIKEICSRFTTDLIGATAYGLQLNSLKDPDAIFRKNGRQVFRSSFKRYLQLLALFFIPSLRPYTNAKFFDEKATEFLRNTFGDVINRRMESGDKRADLVDMLIEIKKKQDRDPNAHYKLEGDALIAQAAVFFTGGFETSSTTMSFALYALARHPEIQAKLRTEILNALETPGGQMSYEKLMSLPYLNMVVNEALRLYPVLPWIDRIPETDYTFPGTNITVEKGVPLILPMRTLHLDPDYFPDPDKFIPERFSEENKKNIVPCTFFPFGEGPRNCIGLRLGIIQSKLGIVNFLSRYELSICKETDFKIDHMHVLTQAKGGICLNFRKLPA</sequence>
<dbReference type="SUPFAM" id="SSF48264">
    <property type="entry name" value="Cytochrome P450"/>
    <property type="match status" value="1"/>
</dbReference>
<keyword evidence="6 13" id="KW-0479">Metal-binding</keyword>
<comment type="cofactor">
    <cofactor evidence="1 13">
        <name>heme</name>
        <dbReference type="ChEBI" id="CHEBI:30413"/>
    </cofactor>
</comment>
<keyword evidence="5 13" id="KW-0349">Heme</keyword>
<evidence type="ECO:0000313" key="16">
    <source>
        <dbReference type="Proteomes" id="UP000002358"/>
    </source>
</evidence>
<dbReference type="PANTHER" id="PTHR24292:SF45">
    <property type="entry name" value="CYTOCHROME P450 6G1-RELATED"/>
    <property type="match status" value="1"/>
</dbReference>
<evidence type="ECO:0000313" key="15">
    <source>
        <dbReference type="EnsemblMetazoa" id="XP_001599361"/>
    </source>
</evidence>
<protein>
    <recommendedName>
        <fullName evidence="17">Cytochrome P450</fullName>
    </recommendedName>
</protein>
<evidence type="ECO:0000256" key="11">
    <source>
        <dbReference type="ARBA" id="ARBA00023033"/>
    </source>
</evidence>
<evidence type="ECO:0000256" key="6">
    <source>
        <dbReference type="ARBA" id="ARBA00022723"/>
    </source>
</evidence>
<dbReference type="GeneID" id="100114302"/>
<dbReference type="GO" id="GO:0005506">
    <property type="term" value="F:iron ion binding"/>
    <property type="evidence" value="ECO:0007669"/>
    <property type="project" value="InterPro"/>
</dbReference>
<comment type="subcellular location">
    <subcellularLocation>
        <location evidence="3">Endoplasmic reticulum membrane</location>
        <topology evidence="3">Peripheral membrane protein</topology>
    </subcellularLocation>
    <subcellularLocation>
        <location evidence="2">Microsome membrane</location>
        <topology evidence="2">Peripheral membrane protein</topology>
    </subcellularLocation>
</comment>
<keyword evidence="11 14" id="KW-0503">Monooxygenase</keyword>
<dbReference type="InterPro" id="IPR017972">
    <property type="entry name" value="Cyt_P450_CS"/>
</dbReference>
<dbReference type="PRINTS" id="PR00385">
    <property type="entry name" value="P450"/>
</dbReference>
<evidence type="ECO:0000256" key="7">
    <source>
        <dbReference type="ARBA" id="ARBA00022824"/>
    </source>
</evidence>
<dbReference type="RefSeq" id="XP_001599361.4">
    <property type="nucleotide sequence ID" value="XM_001599311.6"/>
</dbReference>
<keyword evidence="16" id="KW-1185">Reference proteome</keyword>
<dbReference type="Proteomes" id="UP000002358">
    <property type="component" value="Unassembled WGS sequence"/>
</dbReference>
<dbReference type="OrthoDB" id="2789670at2759"/>
<evidence type="ECO:0000256" key="3">
    <source>
        <dbReference type="ARBA" id="ARBA00004406"/>
    </source>
</evidence>
<dbReference type="PROSITE" id="PS00086">
    <property type="entry name" value="CYTOCHROME_P450"/>
    <property type="match status" value="1"/>
</dbReference>
<keyword evidence="7" id="KW-0256">Endoplasmic reticulum</keyword>
<evidence type="ECO:0000256" key="4">
    <source>
        <dbReference type="ARBA" id="ARBA00010617"/>
    </source>
</evidence>
<dbReference type="InParanoid" id="A0A7M7LL46"/>
<evidence type="ECO:0000256" key="10">
    <source>
        <dbReference type="ARBA" id="ARBA00023004"/>
    </source>
</evidence>
<evidence type="ECO:0000256" key="9">
    <source>
        <dbReference type="ARBA" id="ARBA00023002"/>
    </source>
</evidence>
<evidence type="ECO:0008006" key="17">
    <source>
        <dbReference type="Google" id="ProtNLM"/>
    </source>
</evidence>
<dbReference type="GO" id="GO:0004497">
    <property type="term" value="F:monooxygenase activity"/>
    <property type="evidence" value="ECO:0007669"/>
    <property type="project" value="UniProtKB-KW"/>
</dbReference>